<feature type="chain" id="PRO_5042996727" description="FAS1 domain-containing protein" evidence="1">
    <location>
        <begin position="20"/>
        <end position="319"/>
    </location>
</feature>
<keyword evidence="4" id="KW-1185">Reference proteome</keyword>
<dbReference type="PANTHER" id="PTHR10900:SF77">
    <property type="entry name" value="FI19380P1"/>
    <property type="match status" value="1"/>
</dbReference>
<dbReference type="Proteomes" id="UP001309876">
    <property type="component" value="Unassembled WGS sequence"/>
</dbReference>
<dbReference type="SMART" id="SM00554">
    <property type="entry name" value="FAS1"/>
    <property type="match status" value="1"/>
</dbReference>
<dbReference type="Gene3D" id="2.30.180.10">
    <property type="entry name" value="FAS1 domain"/>
    <property type="match status" value="2"/>
</dbReference>
<dbReference type="EMBL" id="JAVRRJ010000008">
    <property type="protein sequence ID" value="KAK5082247.1"/>
    <property type="molecule type" value="Genomic_DNA"/>
</dbReference>
<feature type="signal peptide" evidence="1">
    <location>
        <begin position="1"/>
        <end position="19"/>
    </location>
</feature>
<dbReference type="InterPro" id="IPR036378">
    <property type="entry name" value="FAS1_dom_sf"/>
</dbReference>
<name>A0AAN7SV09_9EURO</name>
<sequence>MKPAKSCFHVILLAAVAKAQSLLEAISTFPQLSNFTALMTDNPQLAGALLTSNSSSLTGQSTILVPDNSAFTKVSALYNVSMGNLSIQQLEPYLQYHLLAGLVTADNFTASEGVTVPTYLTGPTFNNRSAGAALGSSGADGDVRNGQVVFFQAKQTTSGSRKFVLRQLQNPTVNAQGGLGHQILERLIKFHTVVEPLYSNFFVDGQTFTTFSNETIRITLRGPDIFVNDARIINKNVMTNNGVMHVLDRVMSPLEQSSISTTISPPTTTRSSAPLDTATVSVTVTASPSASAGSSGGAVLDASPSWSWYLLTVLAGVLA</sequence>
<dbReference type="GO" id="GO:0016236">
    <property type="term" value="P:macroautophagy"/>
    <property type="evidence" value="ECO:0007669"/>
    <property type="project" value="TreeGrafter"/>
</dbReference>
<evidence type="ECO:0000313" key="4">
    <source>
        <dbReference type="Proteomes" id="UP001309876"/>
    </source>
</evidence>
<dbReference type="Pfam" id="PF02469">
    <property type="entry name" value="Fasciclin"/>
    <property type="match status" value="2"/>
</dbReference>
<dbReference type="PANTHER" id="PTHR10900">
    <property type="entry name" value="PERIOSTIN-RELATED"/>
    <property type="match status" value="1"/>
</dbReference>
<keyword evidence="1" id="KW-0732">Signal</keyword>
<evidence type="ECO:0000259" key="2">
    <source>
        <dbReference type="PROSITE" id="PS50213"/>
    </source>
</evidence>
<proteinExistence type="predicted"/>
<reference evidence="3 4" key="1">
    <citation type="submission" date="2023-08" db="EMBL/GenBank/DDBJ databases">
        <title>Black Yeasts Isolated from many extreme environments.</title>
        <authorList>
            <person name="Coleine C."/>
            <person name="Stajich J.E."/>
            <person name="Selbmann L."/>
        </authorList>
    </citation>
    <scope>NUCLEOTIDE SEQUENCE [LARGE SCALE GENOMIC DNA]</scope>
    <source>
        <strain evidence="3 4">CCFEE 5910</strain>
    </source>
</reference>
<dbReference type="GO" id="GO:0000329">
    <property type="term" value="C:fungal-type vacuole membrane"/>
    <property type="evidence" value="ECO:0007669"/>
    <property type="project" value="TreeGrafter"/>
</dbReference>
<accession>A0AAN7SV09</accession>
<comment type="caution">
    <text evidence="3">The sequence shown here is derived from an EMBL/GenBank/DDBJ whole genome shotgun (WGS) entry which is preliminary data.</text>
</comment>
<feature type="domain" description="FAS1" evidence="2">
    <location>
        <begin position="19"/>
        <end position="251"/>
    </location>
</feature>
<dbReference type="PROSITE" id="PS50213">
    <property type="entry name" value="FAS1"/>
    <property type="match status" value="1"/>
</dbReference>
<protein>
    <recommendedName>
        <fullName evidence="2">FAS1 domain-containing protein</fullName>
    </recommendedName>
</protein>
<evidence type="ECO:0000313" key="3">
    <source>
        <dbReference type="EMBL" id="KAK5082247.1"/>
    </source>
</evidence>
<organism evidence="3 4">
    <name type="scientific">Lithohypha guttulata</name>
    <dbReference type="NCBI Taxonomy" id="1690604"/>
    <lineage>
        <taxon>Eukaryota</taxon>
        <taxon>Fungi</taxon>
        <taxon>Dikarya</taxon>
        <taxon>Ascomycota</taxon>
        <taxon>Pezizomycotina</taxon>
        <taxon>Eurotiomycetes</taxon>
        <taxon>Chaetothyriomycetidae</taxon>
        <taxon>Chaetothyriales</taxon>
        <taxon>Trichomeriaceae</taxon>
        <taxon>Lithohypha</taxon>
    </lineage>
</organism>
<evidence type="ECO:0000256" key="1">
    <source>
        <dbReference type="SAM" id="SignalP"/>
    </source>
</evidence>
<gene>
    <name evidence="3" type="ORF">LTR05_007391</name>
</gene>
<dbReference type="SUPFAM" id="SSF82153">
    <property type="entry name" value="FAS1 domain"/>
    <property type="match status" value="2"/>
</dbReference>
<dbReference type="InterPro" id="IPR050904">
    <property type="entry name" value="Adhesion/Biosynth-related"/>
</dbReference>
<dbReference type="InterPro" id="IPR000782">
    <property type="entry name" value="FAS1_domain"/>
</dbReference>
<dbReference type="AlphaFoldDB" id="A0AAN7SV09"/>